<dbReference type="AlphaFoldDB" id="X1DTZ2"/>
<sequence>MQVTVSFFGPQKQETGLDKYEIQSEENMCVVDVIGVLEMWFPEISLGEIALVNGKKSNTETKLKDMDELMFIPSIGGG</sequence>
<dbReference type="InterPro" id="IPR016155">
    <property type="entry name" value="Mopterin_synth/thiamin_S_b"/>
</dbReference>
<accession>X1DTZ2</accession>
<organism evidence="1">
    <name type="scientific">marine sediment metagenome</name>
    <dbReference type="NCBI Taxonomy" id="412755"/>
    <lineage>
        <taxon>unclassified sequences</taxon>
        <taxon>metagenomes</taxon>
        <taxon>ecological metagenomes</taxon>
    </lineage>
</organism>
<gene>
    <name evidence="1" type="ORF">S01H4_63116</name>
</gene>
<dbReference type="InterPro" id="IPR003749">
    <property type="entry name" value="ThiS/MoaD-like"/>
</dbReference>
<dbReference type="SUPFAM" id="SSF54285">
    <property type="entry name" value="MoaD/ThiS"/>
    <property type="match status" value="1"/>
</dbReference>
<dbReference type="Pfam" id="PF02597">
    <property type="entry name" value="ThiS"/>
    <property type="match status" value="1"/>
</dbReference>
<dbReference type="Gene3D" id="3.10.20.30">
    <property type="match status" value="1"/>
</dbReference>
<evidence type="ECO:0000313" key="1">
    <source>
        <dbReference type="EMBL" id="GAH11715.1"/>
    </source>
</evidence>
<reference evidence="1" key="1">
    <citation type="journal article" date="2014" name="Front. Microbiol.">
        <title>High frequency of phylogenetically diverse reductive dehalogenase-homologous genes in deep subseafloor sedimentary metagenomes.</title>
        <authorList>
            <person name="Kawai M."/>
            <person name="Futagami T."/>
            <person name="Toyoda A."/>
            <person name="Takaki Y."/>
            <person name="Nishi S."/>
            <person name="Hori S."/>
            <person name="Arai W."/>
            <person name="Tsubouchi T."/>
            <person name="Morono Y."/>
            <person name="Uchiyama I."/>
            <person name="Ito T."/>
            <person name="Fujiyama A."/>
            <person name="Inagaki F."/>
            <person name="Takami H."/>
        </authorList>
    </citation>
    <scope>NUCLEOTIDE SEQUENCE</scope>
    <source>
        <strain evidence="1">Expedition CK06-06</strain>
    </source>
</reference>
<dbReference type="EMBL" id="BART01037855">
    <property type="protein sequence ID" value="GAH11715.1"/>
    <property type="molecule type" value="Genomic_DNA"/>
</dbReference>
<proteinExistence type="predicted"/>
<evidence type="ECO:0008006" key="2">
    <source>
        <dbReference type="Google" id="ProtNLM"/>
    </source>
</evidence>
<dbReference type="CDD" id="cd17040">
    <property type="entry name" value="Ubl_MoaD_like"/>
    <property type="match status" value="1"/>
</dbReference>
<protein>
    <recommendedName>
        <fullName evidence="2">Molybdopterin synthase sulfur carrier subunit</fullName>
    </recommendedName>
</protein>
<comment type="caution">
    <text evidence="1">The sequence shown here is derived from an EMBL/GenBank/DDBJ whole genome shotgun (WGS) entry which is preliminary data.</text>
</comment>
<dbReference type="InterPro" id="IPR012675">
    <property type="entry name" value="Beta-grasp_dom_sf"/>
</dbReference>
<name>X1DTZ2_9ZZZZ</name>